<reference evidence="2 3" key="1">
    <citation type="submission" date="2020-07" db="EMBL/GenBank/DDBJ databases">
        <title>Luteimonas sp. SJ-92.</title>
        <authorList>
            <person name="Huang X.-X."/>
            <person name="Xu L."/>
            <person name="Sun J.-Q."/>
        </authorList>
    </citation>
    <scope>NUCLEOTIDE SEQUENCE [LARGE SCALE GENOMIC DNA]</scope>
    <source>
        <strain evidence="2 3">SJ-92</strain>
    </source>
</reference>
<organism evidence="2 3">
    <name type="scientific">Luteimonas salinisoli</name>
    <dbReference type="NCBI Taxonomy" id="2752307"/>
    <lineage>
        <taxon>Bacteria</taxon>
        <taxon>Pseudomonadati</taxon>
        <taxon>Pseudomonadota</taxon>
        <taxon>Gammaproteobacteria</taxon>
        <taxon>Lysobacterales</taxon>
        <taxon>Lysobacteraceae</taxon>
        <taxon>Luteimonas</taxon>
    </lineage>
</organism>
<dbReference type="EMBL" id="JACCKA010000017">
    <property type="protein sequence ID" value="NZA25165.1"/>
    <property type="molecule type" value="Genomic_DNA"/>
</dbReference>
<evidence type="ECO:0000256" key="1">
    <source>
        <dbReference type="SAM" id="SignalP"/>
    </source>
</evidence>
<keyword evidence="1" id="KW-0732">Signal</keyword>
<feature type="signal peptide" evidence="1">
    <location>
        <begin position="1"/>
        <end position="22"/>
    </location>
</feature>
<name>A0A853J8G9_9GAMM</name>
<evidence type="ECO:0000313" key="3">
    <source>
        <dbReference type="Proteomes" id="UP000578091"/>
    </source>
</evidence>
<protein>
    <submittedName>
        <fullName evidence="2">Type II secretion system protein</fullName>
    </submittedName>
</protein>
<gene>
    <name evidence="2" type="ORF">H0E84_02110</name>
</gene>
<comment type="caution">
    <text evidence="2">The sequence shown here is derived from an EMBL/GenBank/DDBJ whole genome shotgun (WGS) entry which is preliminary data.</text>
</comment>
<accession>A0A853J8G9</accession>
<dbReference type="AlphaFoldDB" id="A0A853J8G9"/>
<dbReference type="Proteomes" id="UP000578091">
    <property type="component" value="Unassembled WGS sequence"/>
</dbReference>
<dbReference type="RefSeq" id="WP_180676971.1">
    <property type="nucleotide sequence ID" value="NZ_JACCKA010000017.1"/>
</dbReference>
<evidence type="ECO:0000313" key="2">
    <source>
        <dbReference type="EMBL" id="NZA25165.1"/>
    </source>
</evidence>
<keyword evidence="3" id="KW-1185">Reference proteome</keyword>
<feature type="chain" id="PRO_5032776341" evidence="1">
    <location>
        <begin position="23"/>
        <end position="155"/>
    </location>
</feature>
<sequence>MLFALALLAVSALAAASLQHYARIRSSEAELLRIGGEFRRALASYREAAAPQVYPEALEDLLLDRRTGSDRRHLRKVYFDPVTGRREWGMVTEQGRIVGIHSLSQRSPMKVSGFDPENAGFEDAVRYSDWIFRAEPVPADLPPATDGALQGGTGG</sequence>
<proteinExistence type="predicted"/>